<comment type="cofactor">
    <cofactor evidence="1">
        <name>FMN</name>
        <dbReference type="ChEBI" id="CHEBI:58210"/>
    </cofactor>
</comment>
<comment type="catalytic activity">
    <reaction evidence="15">
        <text>5,6-dihydrouridine(47) in tRNA + NAD(+) = uridine(47) in tRNA + NADH + H(+)</text>
        <dbReference type="Rhea" id="RHEA:53364"/>
        <dbReference type="Rhea" id="RHEA-COMP:13539"/>
        <dbReference type="Rhea" id="RHEA-COMP:13540"/>
        <dbReference type="ChEBI" id="CHEBI:15378"/>
        <dbReference type="ChEBI" id="CHEBI:57540"/>
        <dbReference type="ChEBI" id="CHEBI:57945"/>
        <dbReference type="ChEBI" id="CHEBI:65315"/>
        <dbReference type="ChEBI" id="CHEBI:74443"/>
        <dbReference type="EC" id="1.3.1.89"/>
    </reaction>
    <physiologicalReaction direction="right-to-left" evidence="15">
        <dbReference type="Rhea" id="RHEA:53366"/>
    </physiologicalReaction>
</comment>
<evidence type="ECO:0000256" key="5">
    <source>
        <dbReference type="ARBA" id="ARBA00022643"/>
    </source>
</evidence>
<dbReference type="Pfam" id="PF01207">
    <property type="entry name" value="Dus"/>
    <property type="match status" value="1"/>
</dbReference>
<dbReference type="GeneID" id="100553540"/>
<dbReference type="SUPFAM" id="SSF51395">
    <property type="entry name" value="FMN-linked oxidoreductases"/>
    <property type="match status" value="1"/>
</dbReference>
<dbReference type="EC" id="1.3.1.89" evidence="3"/>
<evidence type="ECO:0000256" key="15">
    <source>
        <dbReference type="ARBA" id="ARBA00048266"/>
    </source>
</evidence>
<keyword evidence="7" id="KW-0819">tRNA processing</keyword>
<dbReference type="AlphaFoldDB" id="H9GJF4"/>
<comment type="catalytic activity">
    <reaction evidence="16">
        <text>a 5,6-dihydrouridine in mRNA + NAD(+) = a uridine in mRNA + NADH + H(+)</text>
        <dbReference type="Rhea" id="RHEA:69851"/>
        <dbReference type="Rhea" id="RHEA-COMP:14658"/>
        <dbReference type="Rhea" id="RHEA-COMP:17789"/>
        <dbReference type="ChEBI" id="CHEBI:15378"/>
        <dbReference type="ChEBI" id="CHEBI:57540"/>
        <dbReference type="ChEBI" id="CHEBI:57945"/>
        <dbReference type="ChEBI" id="CHEBI:65315"/>
        <dbReference type="ChEBI" id="CHEBI:74443"/>
    </reaction>
    <physiologicalReaction direction="right-to-left" evidence="16">
        <dbReference type="Rhea" id="RHEA:69853"/>
    </physiologicalReaction>
</comment>
<evidence type="ECO:0000256" key="18">
    <source>
        <dbReference type="ARBA" id="ARBA00049513"/>
    </source>
</evidence>
<protein>
    <recommendedName>
        <fullName evidence="3">tRNA-dihydrouridine(47) synthase [NAD(P)(+)]</fullName>
        <ecNumber evidence="3">1.3.1.89</ecNumber>
    </recommendedName>
</protein>
<dbReference type="FunFam" id="3.20.20.70:FF:000067">
    <property type="entry name" value="tRNA-dihydrouridine(47) synthase [NAD(P)(+)]"/>
    <property type="match status" value="1"/>
</dbReference>
<evidence type="ECO:0000256" key="8">
    <source>
        <dbReference type="ARBA" id="ARBA00022723"/>
    </source>
</evidence>
<keyword evidence="4" id="KW-0285">Flavoprotein</keyword>
<evidence type="ECO:0000256" key="10">
    <source>
        <dbReference type="ARBA" id="ARBA00022771"/>
    </source>
</evidence>
<keyword evidence="12" id="KW-0521">NADP</keyword>
<keyword evidence="6" id="KW-0507">mRNA processing</keyword>
<dbReference type="Proteomes" id="UP000001646">
    <property type="component" value="Unplaced"/>
</dbReference>
<evidence type="ECO:0000256" key="9">
    <source>
        <dbReference type="ARBA" id="ARBA00022737"/>
    </source>
</evidence>
<evidence type="ECO:0000259" key="20">
    <source>
        <dbReference type="Pfam" id="PF01207"/>
    </source>
</evidence>
<dbReference type="PANTHER" id="PTHR45846:SF1">
    <property type="entry name" value="TRNA-DIHYDROURIDINE(47) SYNTHASE [NAD(P)(+)]-LIKE"/>
    <property type="match status" value="1"/>
</dbReference>
<dbReference type="InterPro" id="IPR035587">
    <property type="entry name" value="DUS-like_FMN-bd"/>
</dbReference>
<dbReference type="GO" id="GO:0008270">
    <property type="term" value="F:zinc ion binding"/>
    <property type="evidence" value="ECO:0007669"/>
    <property type="project" value="UniProtKB-KW"/>
</dbReference>
<comment type="catalytic activity">
    <reaction evidence="18">
        <text>5,6-dihydrouridine(47) in tRNA + NADP(+) = uridine(47) in tRNA + NADPH + H(+)</text>
        <dbReference type="Rhea" id="RHEA:53360"/>
        <dbReference type="Rhea" id="RHEA-COMP:13539"/>
        <dbReference type="Rhea" id="RHEA-COMP:13540"/>
        <dbReference type="ChEBI" id="CHEBI:15378"/>
        <dbReference type="ChEBI" id="CHEBI:57783"/>
        <dbReference type="ChEBI" id="CHEBI:58349"/>
        <dbReference type="ChEBI" id="CHEBI:65315"/>
        <dbReference type="ChEBI" id="CHEBI:74443"/>
        <dbReference type="EC" id="1.3.1.89"/>
    </reaction>
    <physiologicalReaction direction="right-to-left" evidence="18">
        <dbReference type="Rhea" id="RHEA:53362"/>
    </physiologicalReaction>
</comment>
<evidence type="ECO:0000256" key="7">
    <source>
        <dbReference type="ARBA" id="ARBA00022694"/>
    </source>
</evidence>
<keyword evidence="11" id="KW-0862">Zinc</keyword>
<evidence type="ECO:0000256" key="4">
    <source>
        <dbReference type="ARBA" id="ARBA00022630"/>
    </source>
</evidence>
<evidence type="ECO:0000256" key="12">
    <source>
        <dbReference type="ARBA" id="ARBA00022857"/>
    </source>
</evidence>
<dbReference type="OrthoDB" id="259935at2759"/>
<keyword evidence="5" id="KW-0288">FMN</keyword>
<dbReference type="Ensembl" id="ENSACAT00000012957.4">
    <property type="protein sequence ID" value="ENSACAP00000012701.3"/>
    <property type="gene ID" value="ENSACAG00000012955.4"/>
</dbReference>
<evidence type="ECO:0000256" key="6">
    <source>
        <dbReference type="ARBA" id="ARBA00022664"/>
    </source>
</evidence>
<reference evidence="21" key="2">
    <citation type="submission" date="2025-08" db="UniProtKB">
        <authorList>
            <consortium name="Ensembl"/>
        </authorList>
    </citation>
    <scope>IDENTIFICATION</scope>
</reference>
<keyword evidence="14" id="KW-0520">NAD</keyword>
<evidence type="ECO:0000256" key="14">
    <source>
        <dbReference type="ARBA" id="ARBA00023027"/>
    </source>
</evidence>
<evidence type="ECO:0000256" key="1">
    <source>
        <dbReference type="ARBA" id="ARBA00001917"/>
    </source>
</evidence>
<dbReference type="PANTHER" id="PTHR45846">
    <property type="entry name" value="TRNA-DIHYDROURIDINE(47) SYNTHASE [NAD(P)(+)]-LIKE"/>
    <property type="match status" value="1"/>
</dbReference>
<reference evidence="21" key="3">
    <citation type="submission" date="2025-09" db="UniProtKB">
        <authorList>
            <consortium name="Ensembl"/>
        </authorList>
    </citation>
    <scope>IDENTIFICATION</scope>
</reference>
<evidence type="ECO:0000256" key="11">
    <source>
        <dbReference type="ARBA" id="ARBA00022833"/>
    </source>
</evidence>
<dbReference type="HOGENOM" id="CLU_013299_7_0_1"/>
<dbReference type="GO" id="GO:0017150">
    <property type="term" value="F:tRNA dihydrouridine synthase activity"/>
    <property type="evidence" value="ECO:0000318"/>
    <property type="project" value="GO_Central"/>
</dbReference>
<keyword evidence="8" id="KW-0479">Metal-binding</keyword>
<dbReference type="Bgee" id="ENSACAG00000012955">
    <property type="expression patterns" value="Expressed in hindlimb bud and 12 other cell types or tissues"/>
</dbReference>
<dbReference type="GeneTree" id="ENSGT00550000075134"/>
<dbReference type="CDD" id="cd02801">
    <property type="entry name" value="DUS_like_FMN"/>
    <property type="match status" value="1"/>
</dbReference>
<reference evidence="21" key="1">
    <citation type="submission" date="2009-12" db="EMBL/GenBank/DDBJ databases">
        <title>The Genome Sequence of Anolis carolinensis (Green Anole Lizard).</title>
        <authorList>
            <consortium name="The Genome Sequencing Platform"/>
            <person name="Di Palma F."/>
            <person name="Alfoldi J."/>
            <person name="Heiman D."/>
            <person name="Young S."/>
            <person name="Grabherr M."/>
            <person name="Johnson J."/>
            <person name="Lander E.S."/>
            <person name="Lindblad-Toh K."/>
        </authorList>
    </citation>
    <scope>NUCLEOTIDE SEQUENCE [LARGE SCALE GENOMIC DNA]</scope>
    <source>
        <strain evidence="21">JBL SC #1</strain>
    </source>
</reference>
<evidence type="ECO:0000256" key="19">
    <source>
        <dbReference type="SAM" id="MobiDB-lite"/>
    </source>
</evidence>
<evidence type="ECO:0000256" key="16">
    <source>
        <dbReference type="ARBA" id="ARBA00048342"/>
    </source>
</evidence>
<comment type="catalytic activity">
    <reaction evidence="17">
        <text>a 5,6-dihydrouridine in mRNA + NADP(+) = a uridine in mRNA + NADPH + H(+)</text>
        <dbReference type="Rhea" id="RHEA:69855"/>
        <dbReference type="Rhea" id="RHEA-COMP:14658"/>
        <dbReference type="Rhea" id="RHEA-COMP:17789"/>
        <dbReference type="ChEBI" id="CHEBI:15378"/>
        <dbReference type="ChEBI" id="CHEBI:57783"/>
        <dbReference type="ChEBI" id="CHEBI:58349"/>
        <dbReference type="ChEBI" id="CHEBI:65315"/>
        <dbReference type="ChEBI" id="CHEBI:74443"/>
    </reaction>
    <physiologicalReaction direction="right-to-left" evidence="17">
        <dbReference type="Rhea" id="RHEA:69857"/>
    </physiologicalReaction>
</comment>
<dbReference type="GO" id="GO:0006397">
    <property type="term" value="P:mRNA processing"/>
    <property type="evidence" value="ECO:0007669"/>
    <property type="project" value="UniProtKB-KW"/>
</dbReference>
<feature type="domain" description="DUS-like FMN-binding" evidence="20">
    <location>
        <begin position="257"/>
        <end position="491"/>
    </location>
</feature>
<keyword evidence="9" id="KW-0677">Repeat</keyword>
<keyword evidence="22" id="KW-1185">Reference proteome</keyword>
<name>H9GJF4_ANOCA</name>
<dbReference type="KEGG" id="acs:100553540"/>
<dbReference type="eggNOG" id="KOG2333">
    <property type="taxonomic scope" value="Eukaryota"/>
</dbReference>
<gene>
    <name evidence="21" type="primary">LOC100553540</name>
</gene>
<dbReference type="InterPro" id="IPR013785">
    <property type="entry name" value="Aldolase_TIM"/>
</dbReference>
<feature type="compositionally biased region" description="Basic and acidic residues" evidence="19">
    <location>
        <begin position="19"/>
        <end position="28"/>
    </location>
</feature>
<evidence type="ECO:0000313" key="22">
    <source>
        <dbReference type="Proteomes" id="UP000001646"/>
    </source>
</evidence>
<evidence type="ECO:0000313" key="21">
    <source>
        <dbReference type="Ensembl" id="ENSACAP00000012701.3"/>
    </source>
</evidence>
<dbReference type="GO" id="GO:0102265">
    <property type="term" value="F:tRNA-dihydrouridine47 synthase activity"/>
    <property type="evidence" value="ECO:0007669"/>
    <property type="project" value="UniProtKB-EC"/>
</dbReference>
<organism evidence="21 22">
    <name type="scientific">Anolis carolinensis</name>
    <name type="common">Green anole</name>
    <name type="synonym">American chameleon</name>
    <dbReference type="NCBI Taxonomy" id="28377"/>
    <lineage>
        <taxon>Eukaryota</taxon>
        <taxon>Metazoa</taxon>
        <taxon>Chordata</taxon>
        <taxon>Craniata</taxon>
        <taxon>Vertebrata</taxon>
        <taxon>Euteleostomi</taxon>
        <taxon>Lepidosauria</taxon>
        <taxon>Squamata</taxon>
        <taxon>Bifurcata</taxon>
        <taxon>Unidentata</taxon>
        <taxon>Episquamata</taxon>
        <taxon>Toxicofera</taxon>
        <taxon>Iguania</taxon>
        <taxon>Dactyloidae</taxon>
        <taxon>Anolis</taxon>
    </lineage>
</organism>
<evidence type="ECO:0000256" key="2">
    <source>
        <dbReference type="ARBA" id="ARBA00005451"/>
    </source>
</evidence>
<proteinExistence type="inferred from homology"/>
<accession>H9GJF4</accession>
<dbReference type="Gene3D" id="3.20.20.70">
    <property type="entry name" value="Aldolase class I"/>
    <property type="match status" value="1"/>
</dbReference>
<evidence type="ECO:0000256" key="17">
    <source>
        <dbReference type="ARBA" id="ARBA00049447"/>
    </source>
</evidence>
<keyword evidence="10" id="KW-0863">Zinc-finger</keyword>
<dbReference type="STRING" id="28377.ENSACAP00000012701"/>
<feature type="region of interest" description="Disordered" evidence="19">
    <location>
        <begin position="1"/>
        <end position="56"/>
    </location>
</feature>
<dbReference type="InParanoid" id="H9GJF4"/>
<keyword evidence="13" id="KW-0560">Oxidoreductase</keyword>
<feature type="compositionally biased region" description="Polar residues" evidence="19">
    <location>
        <begin position="1"/>
        <end position="17"/>
    </location>
</feature>
<sequence length="608" mass="67669">MKASQSTSTGAKVSSSLDPGKDPSEGKDGGPNNAETPKSLEPGAPPTKLLKLSSAKPEASKGPAVCLKNVKQKNVVCFTGEKCLFGAMCPWQHDLEKYIATKLPDIGDCCILFSLFGKCRFGITCRFGGAHLGSNFQNLVNDELWAVHKGKSAVKNQHLDKAAAALKEFPFHKSSVYLQCIVKAASMLGIPNVDSKCHLPPVIPSLMPSLAHPKSLASRAGSENLAQKTVGVLTDEDLIRLRPCEKKKLDFRGKLYLSPLAKWGNLPFRRICKRFGADITCSEVISSQDLCQGDLEKCAEFFHRHESEDFFGIQVEGSAPEHMVKCAEFLNERIQVDFVDINAEGPVLFEKGSGSALMMHPNTFENIVRGMDYVSNVPITVKLRSGISLDENLAHTLIPDLHRWGAAMVTLHGRVKESTFRSPADWNYISHCAQIAKPMPLFGCGDIFSFEDVLKAKQTGVSGVMIGRGALVKPWIFTEIKEMRHWDISAQERLDMLKEFTDYGLEYWGTDTNGVEKTRAALVQWLQFLSRYIPVALLEHQPPKFGNKPPNSLSGDYLEVLMSSRKTKDMVKISEMFLGPVSSDFNFSWIQYMNSYELQQDRRQMYML</sequence>
<evidence type="ECO:0000256" key="3">
    <source>
        <dbReference type="ARBA" id="ARBA00012376"/>
    </source>
</evidence>
<evidence type="ECO:0000256" key="13">
    <source>
        <dbReference type="ARBA" id="ARBA00023002"/>
    </source>
</evidence>
<comment type="similarity">
    <text evidence="2">Belongs to the Dus family. Dus3 subfamily.</text>
</comment>